<protein>
    <submittedName>
        <fullName evidence="1">Uncharacterized protein</fullName>
    </submittedName>
</protein>
<name>A0A4U8ULD1_STECR</name>
<keyword evidence="2" id="KW-1185">Reference proteome</keyword>
<gene>
    <name evidence="1" type="ORF">L596_001295</name>
</gene>
<dbReference type="EMBL" id="AZBU02000001">
    <property type="protein sequence ID" value="TMS33571.1"/>
    <property type="molecule type" value="Genomic_DNA"/>
</dbReference>
<sequence>MTSEKSTKIFATVLQAVRMKHGLTTDFVFEQVRDELPIYITVRSLEDFEGNMTPPEISQEIMRGVRPYLRGLVNLDALLTVLGASDEHPVRRYKVQQKGLPGQHVNDSPLKKGDMLSEQERLQAEDWFRGFGENEIVEARVSLGERQGTSGNRLLEQRHEDGGCGGCEGSCTD</sequence>
<evidence type="ECO:0000313" key="2">
    <source>
        <dbReference type="Proteomes" id="UP000298663"/>
    </source>
</evidence>
<accession>A0A4U8ULD1</accession>
<dbReference type="EMBL" id="CM016762">
    <property type="protein sequence ID" value="TMS33571.1"/>
    <property type="molecule type" value="Genomic_DNA"/>
</dbReference>
<proteinExistence type="predicted"/>
<dbReference type="AlphaFoldDB" id="A0A4U8ULD1"/>
<reference evidence="1 2" key="2">
    <citation type="journal article" date="2019" name="G3 (Bethesda)">
        <title>Hybrid Assembly of the Genome of the Entomopathogenic Nematode Steinernema carpocapsae Identifies the X-Chromosome.</title>
        <authorList>
            <person name="Serra L."/>
            <person name="Macchietto M."/>
            <person name="Macias-Munoz A."/>
            <person name="McGill C.J."/>
            <person name="Rodriguez I.M."/>
            <person name="Rodriguez B."/>
            <person name="Murad R."/>
            <person name="Mortazavi A."/>
        </authorList>
    </citation>
    <scope>NUCLEOTIDE SEQUENCE [LARGE SCALE GENOMIC DNA]</scope>
    <source>
        <strain evidence="1 2">ALL</strain>
    </source>
</reference>
<organism evidence="1 2">
    <name type="scientific">Steinernema carpocapsae</name>
    <name type="common">Entomopathogenic nematode</name>
    <dbReference type="NCBI Taxonomy" id="34508"/>
    <lineage>
        <taxon>Eukaryota</taxon>
        <taxon>Metazoa</taxon>
        <taxon>Ecdysozoa</taxon>
        <taxon>Nematoda</taxon>
        <taxon>Chromadorea</taxon>
        <taxon>Rhabditida</taxon>
        <taxon>Tylenchina</taxon>
        <taxon>Panagrolaimomorpha</taxon>
        <taxon>Strongyloidoidea</taxon>
        <taxon>Steinernematidae</taxon>
        <taxon>Steinernema</taxon>
    </lineage>
</organism>
<reference evidence="1 2" key="1">
    <citation type="journal article" date="2015" name="Genome Biol.">
        <title>Comparative genomics of Steinernema reveals deeply conserved gene regulatory networks.</title>
        <authorList>
            <person name="Dillman A.R."/>
            <person name="Macchietto M."/>
            <person name="Porter C.F."/>
            <person name="Rogers A."/>
            <person name="Williams B."/>
            <person name="Antoshechkin I."/>
            <person name="Lee M.M."/>
            <person name="Goodwin Z."/>
            <person name="Lu X."/>
            <person name="Lewis E.E."/>
            <person name="Goodrich-Blair H."/>
            <person name="Stock S.P."/>
            <person name="Adams B.J."/>
            <person name="Sternberg P.W."/>
            <person name="Mortazavi A."/>
        </authorList>
    </citation>
    <scope>NUCLEOTIDE SEQUENCE [LARGE SCALE GENOMIC DNA]</scope>
    <source>
        <strain evidence="1 2">ALL</strain>
    </source>
</reference>
<dbReference type="Proteomes" id="UP000298663">
    <property type="component" value="Chromosome X"/>
</dbReference>
<comment type="caution">
    <text evidence="1">The sequence shown here is derived from an EMBL/GenBank/DDBJ whole genome shotgun (WGS) entry which is preliminary data.</text>
</comment>
<evidence type="ECO:0000313" key="1">
    <source>
        <dbReference type="EMBL" id="TMS33571.1"/>
    </source>
</evidence>